<dbReference type="EMBL" id="JAUCEY010000008">
    <property type="protein sequence ID" value="MDM5454272.1"/>
    <property type="molecule type" value="Genomic_DNA"/>
</dbReference>
<sequence>MQVETMISMFNHPNTTLAMGIAGLKKVVKEIQQEIYADSWDVLSGQHLKIVN</sequence>
<proteinExistence type="predicted"/>
<dbReference type="RefSeq" id="WP_289320624.1">
    <property type="nucleotide sequence ID" value="NZ_JAUCEY010000008.1"/>
</dbReference>
<comment type="caution">
    <text evidence="1">The sequence shown here is derived from an EMBL/GenBank/DDBJ whole genome shotgun (WGS) entry which is preliminary data.</text>
</comment>
<accession>A0AAW7IVQ8</accession>
<evidence type="ECO:0000313" key="1">
    <source>
        <dbReference type="EMBL" id="MDM5454272.1"/>
    </source>
</evidence>
<dbReference type="Proteomes" id="UP001234602">
    <property type="component" value="Unassembled WGS sequence"/>
</dbReference>
<evidence type="ECO:0000313" key="2">
    <source>
        <dbReference type="Proteomes" id="UP001234602"/>
    </source>
</evidence>
<gene>
    <name evidence="1" type="ORF">QUF89_19285</name>
</gene>
<organism evidence="1 2">
    <name type="scientific">Peribacillus simplex</name>
    <dbReference type="NCBI Taxonomy" id="1478"/>
    <lineage>
        <taxon>Bacteria</taxon>
        <taxon>Bacillati</taxon>
        <taxon>Bacillota</taxon>
        <taxon>Bacilli</taxon>
        <taxon>Bacillales</taxon>
        <taxon>Bacillaceae</taxon>
        <taxon>Peribacillus</taxon>
    </lineage>
</organism>
<reference evidence="1" key="1">
    <citation type="submission" date="2023-06" db="EMBL/GenBank/DDBJ databases">
        <title>Comparative genomics of Bacillaceae isolates and their secondary metabolite potential.</title>
        <authorList>
            <person name="Song L."/>
            <person name="Nielsen L.J."/>
            <person name="Mohite O."/>
            <person name="Xu X."/>
            <person name="Weber T."/>
            <person name="Kovacs A.T."/>
        </authorList>
    </citation>
    <scope>NUCLEOTIDE SEQUENCE</scope>
    <source>
        <strain evidence="1">D8_B_37</strain>
    </source>
</reference>
<dbReference type="AlphaFoldDB" id="A0AAW7IVQ8"/>
<protein>
    <submittedName>
        <fullName evidence="1">Uncharacterized protein</fullName>
    </submittedName>
</protein>
<name>A0AAW7IVQ8_9BACI</name>